<dbReference type="RefSeq" id="WP_106607862.1">
    <property type="nucleotide sequence ID" value="NZ_PYGJ01000003.1"/>
</dbReference>
<dbReference type="InterPro" id="IPR011008">
    <property type="entry name" value="Dimeric_a/b-barrel"/>
</dbReference>
<dbReference type="GO" id="GO:0004497">
    <property type="term" value="F:monooxygenase activity"/>
    <property type="evidence" value="ECO:0007669"/>
    <property type="project" value="UniProtKB-KW"/>
</dbReference>
<evidence type="ECO:0000313" key="2">
    <source>
        <dbReference type="EMBL" id="PSL20674.1"/>
    </source>
</evidence>
<keyword evidence="3" id="KW-1185">Reference proteome</keyword>
<dbReference type="AlphaFoldDB" id="A0A2P8FG33"/>
<dbReference type="OrthoDB" id="9797178at2"/>
<dbReference type="Proteomes" id="UP000240418">
    <property type="component" value="Unassembled WGS sequence"/>
</dbReference>
<dbReference type="InterPro" id="IPR007138">
    <property type="entry name" value="ABM_dom"/>
</dbReference>
<keyword evidence="2" id="KW-0503">Monooxygenase</keyword>
<name>A0A2P8FG33_9RHOB</name>
<accession>A0A2P8FG33</accession>
<organism evidence="2 3">
    <name type="scientific">Shimia abyssi</name>
    <dbReference type="NCBI Taxonomy" id="1662395"/>
    <lineage>
        <taxon>Bacteria</taxon>
        <taxon>Pseudomonadati</taxon>
        <taxon>Pseudomonadota</taxon>
        <taxon>Alphaproteobacteria</taxon>
        <taxon>Rhodobacterales</taxon>
        <taxon>Roseobacteraceae</taxon>
    </lineage>
</organism>
<comment type="caution">
    <text evidence="2">The sequence shown here is derived from an EMBL/GenBank/DDBJ whole genome shotgun (WGS) entry which is preliminary data.</text>
</comment>
<dbReference type="Pfam" id="PF03992">
    <property type="entry name" value="ABM"/>
    <property type="match status" value="1"/>
</dbReference>
<proteinExistence type="predicted"/>
<feature type="domain" description="ABM" evidence="1">
    <location>
        <begin position="9"/>
        <end position="102"/>
    </location>
</feature>
<dbReference type="SUPFAM" id="SSF54909">
    <property type="entry name" value="Dimeric alpha+beta barrel"/>
    <property type="match status" value="1"/>
</dbReference>
<evidence type="ECO:0000313" key="3">
    <source>
        <dbReference type="Proteomes" id="UP000240418"/>
    </source>
</evidence>
<reference evidence="2 3" key="1">
    <citation type="submission" date="2018-03" db="EMBL/GenBank/DDBJ databases">
        <title>Genomic Encyclopedia of Archaeal and Bacterial Type Strains, Phase II (KMG-II): from individual species to whole genera.</title>
        <authorList>
            <person name="Goeker M."/>
        </authorList>
    </citation>
    <scope>NUCLEOTIDE SEQUENCE [LARGE SCALE GENOMIC DNA]</scope>
    <source>
        <strain evidence="2 3">DSM 100673</strain>
    </source>
</reference>
<dbReference type="EMBL" id="PYGJ01000003">
    <property type="protein sequence ID" value="PSL20674.1"/>
    <property type="molecule type" value="Genomic_DNA"/>
</dbReference>
<dbReference type="PROSITE" id="PS51725">
    <property type="entry name" value="ABM"/>
    <property type="match status" value="1"/>
</dbReference>
<sequence length="102" mass="11059">MTDAKDLRVFLSGHIDVPANRLDAVRVALPDHIALTRAEPGCLSFDVVEDANIAGRFTVAEVFTTQAAFDAHQTRTKASDWFTITQGIPREYSVSVGAPIST</sequence>
<gene>
    <name evidence="2" type="ORF">CLV88_103322</name>
</gene>
<protein>
    <submittedName>
        <fullName evidence="2">Quinol monooxygenase YgiN</fullName>
    </submittedName>
</protein>
<keyword evidence="2" id="KW-0560">Oxidoreductase</keyword>
<dbReference type="Gene3D" id="3.30.70.100">
    <property type="match status" value="1"/>
</dbReference>
<evidence type="ECO:0000259" key="1">
    <source>
        <dbReference type="PROSITE" id="PS51725"/>
    </source>
</evidence>